<keyword evidence="1" id="KW-0489">Methyltransferase</keyword>
<evidence type="ECO:0000256" key="4">
    <source>
        <dbReference type="ARBA" id="ARBA00022842"/>
    </source>
</evidence>
<dbReference type="Pfam" id="PF03492">
    <property type="entry name" value="Methyltransf_7"/>
    <property type="match status" value="1"/>
</dbReference>
<protein>
    <submittedName>
        <fullName evidence="5">Uncharacterized protein</fullName>
    </submittedName>
</protein>
<dbReference type="GO" id="GO:0032259">
    <property type="term" value="P:methylation"/>
    <property type="evidence" value="ECO:0007669"/>
    <property type="project" value="UniProtKB-KW"/>
</dbReference>
<dbReference type="InterPro" id="IPR042086">
    <property type="entry name" value="MeTrfase_capping"/>
</dbReference>
<evidence type="ECO:0000256" key="3">
    <source>
        <dbReference type="ARBA" id="ARBA00022723"/>
    </source>
</evidence>
<keyword evidence="3" id="KW-0479">Metal-binding</keyword>
<name>A0AAV0MMR3_9ROSI</name>
<dbReference type="Gene3D" id="1.10.1200.270">
    <property type="entry name" value="Methyltransferase, alpha-helical capping domain"/>
    <property type="match status" value="1"/>
</dbReference>
<sequence length="141" mass="15873">MADLGCASGPNTLLLVSEVIKVVHKLSTELGQECPELHIFLNVLPGNDFNHVFTSIQRFKENMKKEMGAQAFIVGVPGSFYDRLFSTDSLHFIHSSYSLHWRSQVPEGLEEKKGNIYLAVAVLHVCWKPITNNSRRTFNPS</sequence>
<organism evidence="5 6">
    <name type="scientific">Linum tenue</name>
    <dbReference type="NCBI Taxonomy" id="586396"/>
    <lineage>
        <taxon>Eukaryota</taxon>
        <taxon>Viridiplantae</taxon>
        <taxon>Streptophyta</taxon>
        <taxon>Embryophyta</taxon>
        <taxon>Tracheophyta</taxon>
        <taxon>Spermatophyta</taxon>
        <taxon>Magnoliopsida</taxon>
        <taxon>eudicotyledons</taxon>
        <taxon>Gunneridae</taxon>
        <taxon>Pentapetalae</taxon>
        <taxon>rosids</taxon>
        <taxon>fabids</taxon>
        <taxon>Malpighiales</taxon>
        <taxon>Linaceae</taxon>
        <taxon>Linum</taxon>
    </lineage>
</organism>
<dbReference type="InterPro" id="IPR005299">
    <property type="entry name" value="MeTrfase_7"/>
</dbReference>
<dbReference type="Proteomes" id="UP001154282">
    <property type="component" value="Unassembled WGS sequence"/>
</dbReference>
<dbReference type="PANTHER" id="PTHR31009">
    <property type="entry name" value="S-ADENOSYL-L-METHIONINE:CARBOXYL METHYLTRANSFERASE FAMILY PROTEIN"/>
    <property type="match status" value="1"/>
</dbReference>
<evidence type="ECO:0000256" key="1">
    <source>
        <dbReference type="ARBA" id="ARBA00022603"/>
    </source>
</evidence>
<comment type="caution">
    <text evidence="5">The sequence shown here is derived from an EMBL/GenBank/DDBJ whole genome shotgun (WGS) entry which is preliminary data.</text>
</comment>
<keyword evidence="6" id="KW-1185">Reference proteome</keyword>
<keyword evidence="2" id="KW-0808">Transferase</keyword>
<evidence type="ECO:0000313" key="6">
    <source>
        <dbReference type="Proteomes" id="UP001154282"/>
    </source>
</evidence>
<evidence type="ECO:0000256" key="2">
    <source>
        <dbReference type="ARBA" id="ARBA00022679"/>
    </source>
</evidence>
<reference evidence="5" key="1">
    <citation type="submission" date="2022-08" db="EMBL/GenBank/DDBJ databases">
        <authorList>
            <person name="Gutierrez-Valencia J."/>
        </authorList>
    </citation>
    <scope>NUCLEOTIDE SEQUENCE</scope>
</reference>
<accession>A0AAV0MMR3</accession>
<dbReference type="Gene3D" id="3.40.50.150">
    <property type="entry name" value="Vaccinia Virus protein VP39"/>
    <property type="match status" value="1"/>
</dbReference>
<dbReference type="AlphaFoldDB" id="A0AAV0MMR3"/>
<keyword evidence="4" id="KW-0460">Magnesium</keyword>
<dbReference type="GO" id="GO:0046872">
    <property type="term" value="F:metal ion binding"/>
    <property type="evidence" value="ECO:0007669"/>
    <property type="project" value="UniProtKB-KW"/>
</dbReference>
<gene>
    <name evidence="5" type="ORF">LITE_LOCUS29385</name>
</gene>
<dbReference type="SUPFAM" id="SSF53335">
    <property type="entry name" value="S-adenosyl-L-methionine-dependent methyltransferases"/>
    <property type="match status" value="1"/>
</dbReference>
<dbReference type="InterPro" id="IPR029063">
    <property type="entry name" value="SAM-dependent_MTases_sf"/>
</dbReference>
<proteinExistence type="predicted"/>
<dbReference type="EMBL" id="CAMGYJ010000007">
    <property type="protein sequence ID" value="CAI0447378.1"/>
    <property type="molecule type" value="Genomic_DNA"/>
</dbReference>
<dbReference type="GO" id="GO:0008168">
    <property type="term" value="F:methyltransferase activity"/>
    <property type="evidence" value="ECO:0007669"/>
    <property type="project" value="UniProtKB-KW"/>
</dbReference>
<evidence type="ECO:0000313" key="5">
    <source>
        <dbReference type="EMBL" id="CAI0447378.1"/>
    </source>
</evidence>